<keyword evidence="8" id="KW-1185">Reference proteome</keyword>
<gene>
    <name evidence="7" type="ORF">FNV43_RR01003</name>
</gene>
<feature type="region of interest" description="Disordered" evidence="5">
    <location>
        <begin position="1162"/>
        <end position="1195"/>
    </location>
</feature>
<dbReference type="AlphaFoldDB" id="A0A8K0MSJ6"/>
<proteinExistence type="inferred from homology"/>
<feature type="region of interest" description="Disordered" evidence="5">
    <location>
        <begin position="345"/>
        <end position="396"/>
    </location>
</feature>
<sequence>MEDFEDDFGDLYADVEVQASSAFNRVSDFPRLGTKPEEDSNNGNSNAMDASLSSKEGFDSAPNNPNSIGNDSTLKVTCLEANKDNDESDSEDDLTIVLNDEECKSEKFRKKNDKDDVDDYYCDDDIVTGKEFKCLGTFGSSFPTSSMLARDDWNLNVCNLLKGSSSGQIPHSHPMPNSRVTRNGHGFSLPWYRSILDVNIDTFEEKRWRYPGVDITDFFNFGFNEDSWKQYCNALEQCQRQSFMQLGVPVNESAKLYQFYEDGSKHDKVVEETTCDEISQVESGKSASSSRFVYCRERHLELPKGRAIQVEDGISERQPSIDIRRPCDRDSDVVIQITVQDFSEEISDPHEKLGHAHSSIHQTSEAGEFDANDKRDVPHSNSCKGDDLSAESQEGNVRLERCSQKMVASNPICPDKHGNGESPDVVVNYKKKSALSSEENVGLLETVHKTIDSVCKNTCSGDPCMKETELSLGDEVELSPTSSCFESDTETSRDSIHFDLEKVASPIRRSSMNSGTKLLVKSSHKNSKGNGSKTEPVELRDSKCEFPVQEKQRHRARRLKNPSKPKKKTMYDNSASPISDGEDLYVRDHLLVSRSGQKKQLQDIDFSDGEVLAYYKESKLSRYHDGRKFAKSHVRDVHRHYSSRKRSDNFHEERDPYVRKYRKEKGYLYEDGKMDGYHCAKEIFTKDRNPLTYKESGKLVCGNSGNTVKEMVSQLDRKNNKFHFRKFTDHNSQFLGYRHDDFMQKGYVGSVLLTDPNRDTLEENYKRKMPHFRRELKNSRRGKYDSSPSLELGSSWFGETEDEYLRNSDDWYLSHQSNREFYRADEESWNDSISRRFDPFDSRLTKRYQRHGRQLFAREERQSNWFDSCSDADEIEDNIIYSNEQDCFGGRSSSQQSEVPHWVEEELTTRHQDDNLNVEMSSFFCMKNVRHGRSHVTYGLPHDSICIDDFQSNQHIFRNIRDGSNNFFSNRSSKMYRGKHEQMVLRCRNSVDLIVEERKPSRRCPKARNLRYMDPEIAEEHISSVDFDESRKKKAVQCDLPKGGHHYNNEKWHEKLPVTLQNKDLDIEEGQIVTEETNTTDILERSHASESAAHKYSVKSRLLRRESSSNQGKVAGTSDDQRIREMLAKMEKRRERFKEPIAVKREENKCQAAEVLMVDTVETKQHRPSRKRSSVVIKEKGKNDQRSRTQNLDGNHQQLAKQFVCMEILGLTEAIARS</sequence>
<dbReference type="PANTHER" id="PTHR36884">
    <property type="entry name" value="FIP1[III]-LIKE PROTEIN"/>
    <property type="match status" value="1"/>
</dbReference>
<comment type="subcellular location">
    <subcellularLocation>
        <location evidence="1">Nucleus</location>
    </subcellularLocation>
</comment>
<feature type="compositionally biased region" description="Basic and acidic residues" evidence="5">
    <location>
        <begin position="535"/>
        <end position="551"/>
    </location>
</feature>
<dbReference type="PANTHER" id="PTHR36884:SF4">
    <property type="entry name" value="FIP1[III]-LIKE PROTEIN"/>
    <property type="match status" value="1"/>
</dbReference>
<evidence type="ECO:0000256" key="2">
    <source>
        <dbReference type="ARBA" id="ARBA00007459"/>
    </source>
</evidence>
<protein>
    <recommendedName>
        <fullName evidence="6">Pre-mRNA polyadenylation factor Fip1 domain-containing protein</fullName>
    </recommendedName>
</protein>
<comment type="caution">
    <text evidence="7">The sequence shown here is derived from an EMBL/GenBank/DDBJ whole genome shotgun (WGS) entry which is preliminary data.</text>
</comment>
<name>A0A8K0MSJ6_9ROSA</name>
<evidence type="ECO:0000313" key="7">
    <source>
        <dbReference type="EMBL" id="KAF3456353.1"/>
    </source>
</evidence>
<dbReference type="Proteomes" id="UP000796880">
    <property type="component" value="Unassembled WGS sequence"/>
</dbReference>
<feature type="compositionally biased region" description="Polar residues" evidence="5">
    <location>
        <begin position="61"/>
        <end position="72"/>
    </location>
</feature>
<feature type="compositionally biased region" description="Polar residues" evidence="5">
    <location>
        <begin position="41"/>
        <end position="54"/>
    </location>
</feature>
<dbReference type="Pfam" id="PF05182">
    <property type="entry name" value="Fip1"/>
    <property type="match status" value="1"/>
</dbReference>
<feature type="region of interest" description="Disordered" evidence="5">
    <location>
        <begin position="1086"/>
        <end position="1121"/>
    </location>
</feature>
<dbReference type="InterPro" id="IPR044976">
    <property type="entry name" value="FIPS5/FIPS3-like"/>
</dbReference>
<feature type="compositionally biased region" description="Basic residues" evidence="5">
    <location>
        <begin position="552"/>
        <end position="568"/>
    </location>
</feature>
<dbReference type="OrthoDB" id="1917198at2759"/>
<organism evidence="7 8">
    <name type="scientific">Rhamnella rubrinervis</name>
    <dbReference type="NCBI Taxonomy" id="2594499"/>
    <lineage>
        <taxon>Eukaryota</taxon>
        <taxon>Viridiplantae</taxon>
        <taxon>Streptophyta</taxon>
        <taxon>Embryophyta</taxon>
        <taxon>Tracheophyta</taxon>
        <taxon>Spermatophyta</taxon>
        <taxon>Magnoliopsida</taxon>
        <taxon>eudicotyledons</taxon>
        <taxon>Gunneridae</taxon>
        <taxon>Pentapetalae</taxon>
        <taxon>rosids</taxon>
        <taxon>fabids</taxon>
        <taxon>Rosales</taxon>
        <taxon>Rhamnaceae</taxon>
        <taxon>rhamnoid group</taxon>
        <taxon>Rhamneae</taxon>
        <taxon>Rhamnella</taxon>
    </lineage>
</organism>
<feature type="domain" description="Pre-mRNA polyadenylation factor Fip1" evidence="6">
    <location>
        <begin position="197"/>
        <end position="237"/>
    </location>
</feature>
<reference evidence="7" key="1">
    <citation type="submission" date="2020-03" db="EMBL/GenBank/DDBJ databases">
        <title>A high-quality chromosome-level genome assembly of a woody plant with both climbing and erect habits, Rhamnella rubrinervis.</title>
        <authorList>
            <person name="Lu Z."/>
            <person name="Yang Y."/>
            <person name="Zhu X."/>
            <person name="Sun Y."/>
        </authorList>
    </citation>
    <scope>NUCLEOTIDE SEQUENCE</scope>
    <source>
        <strain evidence="7">BYM</strain>
        <tissue evidence="7">Leaf</tissue>
    </source>
</reference>
<comment type="similarity">
    <text evidence="2">Belongs to the FIP1 family.</text>
</comment>
<feature type="region of interest" description="Disordered" evidence="5">
    <location>
        <begin position="507"/>
        <end position="580"/>
    </location>
</feature>
<evidence type="ECO:0000313" key="8">
    <source>
        <dbReference type="Proteomes" id="UP000796880"/>
    </source>
</evidence>
<evidence type="ECO:0000256" key="1">
    <source>
        <dbReference type="ARBA" id="ARBA00004123"/>
    </source>
</evidence>
<evidence type="ECO:0000256" key="3">
    <source>
        <dbReference type="ARBA" id="ARBA00022664"/>
    </source>
</evidence>
<feature type="region of interest" description="Disordered" evidence="5">
    <location>
        <begin position="23"/>
        <end position="72"/>
    </location>
</feature>
<accession>A0A8K0MSJ6</accession>
<evidence type="ECO:0000259" key="6">
    <source>
        <dbReference type="Pfam" id="PF05182"/>
    </source>
</evidence>
<dbReference type="GO" id="GO:0005634">
    <property type="term" value="C:nucleus"/>
    <property type="evidence" value="ECO:0007669"/>
    <property type="project" value="UniProtKB-SubCell"/>
</dbReference>
<dbReference type="EMBL" id="VOIH02000001">
    <property type="protein sequence ID" value="KAF3456353.1"/>
    <property type="molecule type" value="Genomic_DNA"/>
</dbReference>
<feature type="compositionally biased region" description="Basic and acidic residues" evidence="5">
    <location>
        <begin position="1177"/>
        <end position="1187"/>
    </location>
</feature>
<dbReference type="InterPro" id="IPR007854">
    <property type="entry name" value="Fip1_dom"/>
</dbReference>
<keyword evidence="4" id="KW-0539">Nucleus</keyword>
<evidence type="ECO:0000256" key="4">
    <source>
        <dbReference type="ARBA" id="ARBA00023242"/>
    </source>
</evidence>
<keyword evidence="3" id="KW-0507">mRNA processing</keyword>
<dbReference type="GO" id="GO:0006397">
    <property type="term" value="P:mRNA processing"/>
    <property type="evidence" value="ECO:0007669"/>
    <property type="project" value="UniProtKB-KW"/>
</dbReference>
<evidence type="ECO:0000256" key="5">
    <source>
        <dbReference type="SAM" id="MobiDB-lite"/>
    </source>
</evidence>